<keyword evidence="6" id="KW-0539">Nucleus</keyword>
<evidence type="ECO:0000256" key="8">
    <source>
        <dbReference type="SAM" id="MobiDB-lite"/>
    </source>
</evidence>
<accession>A0A0L7RFH8</accession>
<dbReference type="GO" id="GO:0030870">
    <property type="term" value="C:Mre11 complex"/>
    <property type="evidence" value="ECO:0007669"/>
    <property type="project" value="InterPro"/>
</dbReference>
<dbReference type="Pfam" id="PF00498">
    <property type="entry name" value="FHA"/>
    <property type="match status" value="1"/>
</dbReference>
<comment type="similarity">
    <text evidence="7">Belongs to the Nibrin family.</text>
</comment>
<feature type="domain" description="FHA" evidence="9">
    <location>
        <begin position="20"/>
        <end position="74"/>
    </location>
</feature>
<dbReference type="AlphaFoldDB" id="A0A0L7RFH8"/>
<dbReference type="Proteomes" id="UP000053825">
    <property type="component" value="Unassembled WGS sequence"/>
</dbReference>
<dbReference type="InterPro" id="IPR032429">
    <property type="entry name" value="Nibrin_BRCT2"/>
</dbReference>
<dbReference type="Pfam" id="PF16508">
    <property type="entry name" value="NIBRIN_BRCT_II"/>
    <property type="match status" value="1"/>
</dbReference>
<dbReference type="SUPFAM" id="SSF49879">
    <property type="entry name" value="SMAD/FHA domain"/>
    <property type="match status" value="1"/>
</dbReference>
<proteinExistence type="inferred from homology"/>
<evidence type="ECO:0000256" key="7">
    <source>
        <dbReference type="ARBA" id="ARBA00044757"/>
    </source>
</evidence>
<dbReference type="Gene3D" id="2.60.200.20">
    <property type="match status" value="1"/>
</dbReference>
<evidence type="ECO:0000256" key="5">
    <source>
        <dbReference type="ARBA" id="ARBA00023204"/>
    </source>
</evidence>
<feature type="region of interest" description="Disordered" evidence="8">
    <location>
        <begin position="560"/>
        <end position="583"/>
    </location>
</feature>
<dbReference type="Gene3D" id="3.40.50.10980">
    <property type="entry name" value="Nibrin, BRCT2 domain"/>
    <property type="match status" value="1"/>
</dbReference>
<dbReference type="CDD" id="cd17741">
    <property type="entry name" value="BRCT_nibrin"/>
    <property type="match status" value="1"/>
</dbReference>
<evidence type="ECO:0000313" key="11">
    <source>
        <dbReference type="Proteomes" id="UP000053825"/>
    </source>
</evidence>
<name>A0A0L7RFH8_9HYME</name>
<sequence>MWYLKSPEGVLLYLNPNIQITFGRKKADILLLNDDSISRLHASIYIEPKNVIEINEPISTCTLKDIGSKYGTYIMQGEEWIQISAEGYLLKDKDTLRFGLQDQIFMVVYVPIIVVISNVNDNDKRKLKSLMDEIDGMISTEWTSFCTHLTVSTATLTEKVTWAMAFVVPIITINYWEEVKCAMKKGKEIPDPKNFVPLIGESLVNNQNVSLAPNEKRKTLFQNLIFVYFSKSQYKTYGKMTKMAGGKSVLYIKKALTLRELCAANVVIVQYASSDATQSTQSVVLESAALYKKLHEHGRRMISETEIPLAILHCSADKYCNPTFKFTEFLKRSQSKCDSSKVLALDTQDVTPEVQILPKVISNVVVKSNFNPKDLKYKNVIIPDTHGEFSSQDLLNVGLSDSSKEKSKPTKPSIQETENTFNDIPVMKETEQNVKVIHPNESVVYIPETYDSSFSHSAQSIAKDTQPLEIQQNTDMQEIELPNESMVVNKGTPSNRTINLNTDKDSELEETRSSTNKCNEDLNKVSTQKESANVFEIRNTKEESPEVQMVNLPEECDFQIGTKDDKNSEVTSQTLQRNEKRPKRRIISSDEYDSDDDVIISSNKNICANTLGMENISRLQPCASSTFIEDQGSHSSCSKSGLPSLGINLNQKKFKKVYNRVPKKRITLDDMFVWRISNAQNYQ</sequence>
<dbReference type="STRING" id="597456.A0A0L7RFH8"/>
<keyword evidence="3" id="KW-0158">Chromosome</keyword>
<keyword evidence="5" id="KW-0234">DNA repair</keyword>
<dbReference type="PANTHER" id="PTHR12162:SF0">
    <property type="entry name" value="NIBRIN"/>
    <property type="match status" value="1"/>
</dbReference>
<dbReference type="OrthoDB" id="552194at2759"/>
<protein>
    <submittedName>
        <fullName evidence="10">Nibrin</fullName>
    </submittedName>
</protein>
<dbReference type="SUPFAM" id="SSF52113">
    <property type="entry name" value="BRCT domain"/>
    <property type="match status" value="1"/>
</dbReference>
<keyword evidence="11" id="KW-1185">Reference proteome</keyword>
<dbReference type="InterPro" id="IPR036420">
    <property type="entry name" value="BRCT_dom_sf"/>
</dbReference>
<evidence type="ECO:0000256" key="2">
    <source>
        <dbReference type="ARBA" id="ARBA00004286"/>
    </source>
</evidence>
<organism evidence="10 11">
    <name type="scientific">Habropoda laboriosa</name>
    <dbReference type="NCBI Taxonomy" id="597456"/>
    <lineage>
        <taxon>Eukaryota</taxon>
        <taxon>Metazoa</taxon>
        <taxon>Ecdysozoa</taxon>
        <taxon>Arthropoda</taxon>
        <taxon>Hexapoda</taxon>
        <taxon>Insecta</taxon>
        <taxon>Pterygota</taxon>
        <taxon>Neoptera</taxon>
        <taxon>Endopterygota</taxon>
        <taxon>Hymenoptera</taxon>
        <taxon>Apocrita</taxon>
        <taxon>Aculeata</taxon>
        <taxon>Apoidea</taxon>
        <taxon>Anthophila</taxon>
        <taxon>Apidae</taxon>
        <taxon>Habropoda</taxon>
    </lineage>
</organism>
<evidence type="ECO:0000256" key="4">
    <source>
        <dbReference type="ARBA" id="ARBA00022763"/>
    </source>
</evidence>
<evidence type="ECO:0000256" key="3">
    <source>
        <dbReference type="ARBA" id="ARBA00022454"/>
    </source>
</evidence>
<evidence type="ECO:0000259" key="9">
    <source>
        <dbReference type="PROSITE" id="PS50006"/>
    </source>
</evidence>
<keyword evidence="4" id="KW-0227">DNA damage</keyword>
<gene>
    <name evidence="10" type="ORF">WH47_09439</name>
</gene>
<dbReference type="GO" id="GO:0000724">
    <property type="term" value="P:double-strand break repair via homologous recombination"/>
    <property type="evidence" value="ECO:0007669"/>
    <property type="project" value="TreeGrafter"/>
</dbReference>
<dbReference type="InterPro" id="IPR043014">
    <property type="entry name" value="Nibrin_BRCT2_sf"/>
</dbReference>
<dbReference type="EMBL" id="KQ414608">
    <property type="protein sequence ID" value="KOC69481.1"/>
    <property type="molecule type" value="Genomic_DNA"/>
</dbReference>
<evidence type="ECO:0000256" key="1">
    <source>
        <dbReference type="ARBA" id="ARBA00004123"/>
    </source>
</evidence>
<dbReference type="InterPro" id="IPR040227">
    <property type="entry name" value="Nibrin-rel"/>
</dbReference>
<dbReference type="GO" id="GO:0003684">
    <property type="term" value="F:damaged DNA binding"/>
    <property type="evidence" value="ECO:0007669"/>
    <property type="project" value="TreeGrafter"/>
</dbReference>
<evidence type="ECO:0000256" key="6">
    <source>
        <dbReference type="ARBA" id="ARBA00023242"/>
    </source>
</evidence>
<dbReference type="PROSITE" id="PS50006">
    <property type="entry name" value="FHA_DOMAIN"/>
    <property type="match status" value="1"/>
</dbReference>
<reference evidence="10 11" key="1">
    <citation type="submission" date="2015-07" db="EMBL/GenBank/DDBJ databases">
        <title>The genome of Habropoda laboriosa.</title>
        <authorList>
            <person name="Pan H."/>
            <person name="Kapheim K."/>
        </authorList>
    </citation>
    <scope>NUCLEOTIDE SEQUENCE [LARGE SCALE GENOMIC DNA]</scope>
    <source>
        <strain evidence="10">0110345459</strain>
    </source>
</reference>
<dbReference type="Gene3D" id="3.40.50.10190">
    <property type="entry name" value="BRCT domain"/>
    <property type="match status" value="1"/>
</dbReference>
<dbReference type="FunFam" id="3.40.50.10980:FF:000001">
    <property type="entry name" value="Nibrin"/>
    <property type="match status" value="1"/>
</dbReference>
<evidence type="ECO:0000313" key="10">
    <source>
        <dbReference type="EMBL" id="KOC69481.1"/>
    </source>
</evidence>
<dbReference type="GO" id="GO:0007095">
    <property type="term" value="P:mitotic G2 DNA damage checkpoint signaling"/>
    <property type="evidence" value="ECO:0007669"/>
    <property type="project" value="InterPro"/>
</dbReference>
<dbReference type="InterPro" id="IPR000253">
    <property type="entry name" value="FHA_dom"/>
</dbReference>
<dbReference type="GO" id="GO:0005694">
    <property type="term" value="C:chromosome"/>
    <property type="evidence" value="ECO:0007669"/>
    <property type="project" value="UniProtKB-SubCell"/>
</dbReference>
<comment type="subcellular location">
    <subcellularLocation>
        <location evidence="2">Chromosome</location>
    </subcellularLocation>
    <subcellularLocation>
        <location evidence="1">Nucleus</location>
    </subcellularLocation>
</comment>
<dbReference type="PANTHER" id="PTHR12162">
    <property type="entry name" value="NIBRIN-RELATED"/>
    <property type="match status" value="1"/>
</dbReference>
<feature type="region of interest" description="Disordered" evidence="8">
    <location>
        <begin position="399"/>
        <end position="420"/>
    </location>
</feature>
<dbReference type="InterPro" id="IPR008984">
    <property type="entry name" value="SMAD_FHA_dom_sf"/>
</dbReference>